<dbReference type="PANTHER" id="PTHR48050">
    <property type="entry name" value="STEROL 3-BETA-GLUCOSYLTRANSFERASE"/>
    <property type="match status" value="1"/>
</dbReference>
<dbReference type="CDD" id="cd03784">
    <property type="entry name" value="GT1_Gtf-like"/>
    <property type="match status" value="1"/>
</dbReference>
<dbReference type="InterPro" id="IPR002213">
    <property type="entry name" value="UDP_glucos_trans"/>
</dbReference>
<dbReference type="Gene3D" id="3.40.50.2000">
    <property type="entry name" value="Glycogen Phosphorylase B"/>
    <property type="match status" value="2"/>
</dbReference>
<sequence length="370" mass="39129">MHLVMVGSSTPSHVYPSLALIAELVARGHRVSYAVGDRIASVVAPTGASVIAHPTLLPDTDGAWPEEIGAAMRIFLDDQIAVLPVLLDAVTDADAVLYDIGGFAGRVAAHRWGVPAIQLSPTYVAWEGYEEDMAEFTATLKTSESGASYFAALRSWLDENGMAIAGDDFLGRPEACVVLIPRVIQPNEERVSASYSFAGPCIDASRTSGWTPGEDDDRPLVYVSFGTSYTNLPDLYARIVAELGETYRLVLATGKLDPAEFPGLEAARNQPQLDILAHADAFITHAGMGSAVESLWFGVPTVSIPQAVDQFTNAAQLEAIGAGVQLGERSLPDAVLAALACAPRAREVRDLVRAGGGTNKAADAVERLVA</sequence>
<dbReference type="Proteomes" id="UP001149140">
    <property type="component" value="Unassembled WGS sequence"/>
</dbReference>
<dbReference type="AlphaFoldDB" id="A0A9X3MPX4"/>
<dbReference type="GO" id="GO:0017000">
    <property type="term" value="P:antibiotic biosynthetic process"/>
    <property type="evidence" value="ECO:0007669"/>
    <property type="project" value="UniProtKB-ARBA"/>
</dbReference>
<comment type="caution">
    <text evidence="1">The sequence shown here is derived from an EMBL/GenBank/DDBJ whole genome shotgun (WGS) entry which is preliminary data.</text>
</comment>
<proteinExistence type="predicted"/>
<reference evidence="1" key="1">
    <citation type="submission" date="2022-10" db="EMBL/GenBank/DDBJ databases">
        <title>The WGS of Solirubrobacter ginsenosidimutans DSM 21036.</title>
        <authorList>
            <person name="Jiang Z."/>
        </authorList>
    </citation>
    <scope>NUCLEOTIDE SEQUENCE</scope>
    <source>
        <strain evidence="1">DSM 21036</strain>
    </source>
</reference>
<dbReference type="RefSeq" id="WP_270038994.1">
    <property type="nucleotide sequence ID" value="NZ_JAPDOD010000004.1"/>
</dbReference>
<name>A0A9X3MPX4_9ACTN</name>
<dbReference type="InterPro" id="IPR050426">
    <property type="entry name" value="Glycosyltransferase_28"/>
</dbReference>
<keyword evidence="2" id="KW-1185">Reference proteome</keyword>
<gene>
    <name evidence="1" type="ORF">OM076_08130</name>
</gene>
<evidence type="ECO:0000313" key="2">
    <source>
        <dbReference type="Proteomes" id="UP001149140"/>
    </source>
</evidence>
<dbReference type="PANTHER" id="PTHR48050:SF13">
    <property type="entry name" value="STEROL 3-BETA-GLUCOSYLTRANSFERASE UGT80A2"/>
    <property type="match status" value="1"/>
</dbReference>
<dbReference type="SUPFAM" id="SSF53756">
    <property type="entry name" value="UDP-Glycosyltransferase/glycogen phosphorylase"/>
    <property type="match status" value="1"/>
</dbReference>
<dbReference type="Pfam" id="PF00201">
    <property type="entry name" value="UDPGT"/>
    <property type="match status" value="1"/>
</dbReference>
<dbReference type="GO" id="GO:0008194">
    <property type="term" value="F:UDP-glycosyltransferase activity"/>
    <property type="evidence" value="ECO:0007669"/>
    <property type="project" value="InterPro"/>
</dbReference>
<accession>A0A9X3MPX4</accession>
<dbReference type="EMBL" id="JAPDOD010000004">
    <property type="protein sequence ID" value="MDA0160227.1"/>
    <property type="molecule type" value="Genomic_DNA"/>
</dbReference>
<evidence type="ECO:0000313" key="1">
    <source>
        <dbReference type="EMBL" id="MDA0160227.1"/>
    </source>
</evidence>
<evidence type="ECO:0008006" key="3">
    <source>
        <dbReference type="Google" id="ProtNLM"/>
    </source>
</evidence>
<organism evidence="1 2">
    <name type="scientific">Solirubrobacter ginsenosidimutans</name>
    <dbReference type="NCBI Taxonomy" id="490573"/>
    <lineage>
        <taxon>Bacteria</taxon>
        <taxon>Bacillati</taxon>
        <taxon>Actinomycetota</taxon>
        <taxon>Thermoleophilia</taxon>
        <taxon>Solirubrobacterales</taxon>
        <taxon>Solirubrobacteraceae</taxon>
        <taxon>Solirubrobacter</taxon>
    </lineage>
</organism>
<protein>
    <recommendedName>
        <fullName evidence="3">Glycosyl transferase</fullName>
    </recommendedName>
</protein>